<feature type="domain" description="Fibronectin type-III" evidence="9">
    <location>
        <begin position="330"/>
        <end position="419"/>
    </location>
</feature>
<feature type="compositionally biased region" description="Polar residues" evidence="7">
    <location>
        <begin position="826"/>
        <end position="853"/>
    </location>
</feature>
<dbReference type="PROSITE" id="PS50853">
    <property type="entry name" value="FN3"/>
    <property type="match status" value="5"/>
</dbReference>
<feature type="region of interest" description="Disordered" evidence="7">
    <location>
        <begin position="1185"/>
        <end position="1230"/>
    </location>
</feature>
<dbReference type="SUPFAM" id="SSF49265">
    <property type="entry name" value="Fibronectin type III"/>
    <property type="match status" value="3"/>
</dbReference>
<dbReference type="FunFam" id="3.40.50.410:FF:000001">
    <property type="entry name" value="Collagen, type XII, alpha 1"/>
    <property type="match status" value="1"/>
</dbReference>
<reference evidence="10 11" key="1">
    <citation type="submission" date="2015-08" db="EMBL/GenBank/DDBJ databases">
        <title>The genome of the Asian arowana (Scleropages formosus).</title>
        <authorList>
            <person name="Tan M.H."/>
            <person name="Gan H.M."/>
            <person name="Croft L.J."/>
            <person name="Austin C.M."/>
        </authorList>
    </citation>
    <scope>NUCLEOTIDE SEQUENCE [LARGE SCALE GENOMIC DNA]</scope>
    <source>
        <strain evidence="10">Aro1</strain>
    </source>
</reference>
<dbReference type="InterPro" id="IPR002035">
    <property type="entry name" value="VWF_A"/>
</dbReference>
<evidence type="ECO:0000256" key="7">
    <source>
        <dbReference type="SAM" id="MobiDB-lite"/>
    </source>
</evidence>
<dbReference type="AlphaFoldDB" id="A0A0P7XP76"/>
<organism evidence="10 11">
    <name type="scientific">Scleropages formosus</name>
    <name type="common">Asian bonytongue</name>
    <name type="synonym">Osteoglossum formosum</name>
    <dbReference type="NCBI Taxonomy" id="113540"/>
    <lineage>
        <taxon>Eukaryota</taxon>
        <taxon>Metazoa</taxon>
        <taxon>Chordata</taxon>
        <taxon>Craniata</taxon>
        <taxon>Vertebrata</taxon>
        <taxon>Euteleostomi</taxon>
        <taxon>Actinopterygii</taxon>
        <taxon>Neopterygii</taxon>
        <taxon>Teleostei</taxon>
        <taxon>Osteoglossocephala</taxon>
        <taxon>Osteoglossomorpha</taxon>
        <taxon>Osteoglossiformes</taxon>
        <taxon>Osteoglossidae</taxon>
        <taxon>Scleropages</taxon>
    </lineage>
</organism>
<accession>A0A0P7XP76</accession>
<dbReference type="PROSITE" id="PS50234">
    <property type="entry name" value="VWFA"/>
    <property type="match status" value="1"/>
</dbReference>
<dbReference type="InterPro" id="IPR050525">
    <property type="entry name" value="ECM_Assembly_Org"/>
</dbReference>
<feature type="domain" description="Fibronectin type-III" evidence="9">
    <location>
        <begin position="506"/>
        <end position="597"/>
    </location>
</feature>
<dbReference type="Gene3D" id="3.40.50.410">
    <property type="entry name" value="von Willebrand factor, type A domain"/>
    <property type="match status" value="2"/>
</dbReference>
<name>A0A0P7XP76_SCLFO</name>
<dbReference type="PRINTS" id="PR00453">
    <property type="entry name" value="VWFADOMAIN"/>
</dbReference>
<dbReference type="InterPro" id="IPR003961">
    <property type="entry name" value="FN3_dom"/>
</dbReference>
<gene>
    <name evidence="10" type="ORF">Z043_101817</name>
</gene>
<dbReference type="Gene3D" id="2.60.40.10">
    <property type="entry name" value="Immunoglobulins"/>
    <property type="match status" value="6"/>
</dbReference>
<keyword evidence="3" id="KW-0272">Extracellular matrix</keyword>
<evidence type="ECO:0000313" key="11">
    <source>
        <dbReference type="Proteomes" id="UP000034805"/>
    </source>
</evidence>
<comment type="subcellular location">
    <subcellularLocation>
        <location evidence="1">Secreted</location>
        <location evidence="1">Extracellular space</location>
        <location evidence="1">Extracellular matrix</location>
    </subcellularLocation>
</comment>
<proteinExistence type="predicted"/>
<dbReference type="PANTHER" id="PTHR24020">
    <property type="entry name" value="COLLAGEN ALPHA"/>
    <property type="match status" value="1"/>
</dbReference>
<evidence type="ECO:0000259" key="8">
    <source>
        <dbReference type="PROSITE" id="PS50234"/>
    </source>
</evidence>
<dbReference type="GO" id="GO:0005581">
    <property type="term" value="C:collagen trimer"/>
    <property type="evidence" value="ECO:0007669"/>
    <property type="project" value="UniProtKB-KW"/>
</dbReference>
<keyword evidence="2" id="KW-0964">Secreted</keyword>
<evidence type="ECO:0000313" key="10">
    <source>
        <dbReference type="EMBL" id="KPP78663.1"/>
    </source>
</evidence>
<evidence type="ECO:0000256" key="2">
    <source>
        <dbReference type="ARBA" id="ARBA00022525"/>
    </source>
</evidence>
<feature type="domain" description="Fibronectin type-III" evidence="9">
    <location>
        <begin position="232"/>
        <end position="328"/>
    </location>
</feature>
<protein>
    <submittedName>
        <fullName evidence="10">Collagen alpha-1(XII) chain-like</fullName>
    </submittedName>
</protein>
<comment type="caution">
    <text evidence="10">The sequence shown here is derived from an EMBL/GenBank/DDBJ whole genome shotgun (WGS) entry which is preliminary data.</text>
</comment>
<dbReference type="STRING" id="113540.ENSSFOP00015047789"/>
<keyword evidence="4" id="KW-0677">Repeat</keyword>
<evidence type="ECO:0000256" key="4">
    <source>
        <dbReference type="ARBA" id="ARBA00022737"/>
    </source>
</evidence>
<dbReference type="InterPro" id="IPR036465">
    <property type="entry name" value="vWFA_dom_sf"/>
</dbReference>
<evidence type="ECO:0000256" key="1">
    <source>
        <dbReference type="ARBA" id="ARBA00004498"/>
    </source>
</evidence>
<dbReference type="Proteomes" id="UP000034805">
    <property type="component" value="Unassembled WGS sequence"/>
</dbReference>
<feature type="compositionally biased region" description="Polar residues" evidence="7">
    <location>
        <begin position="860"/>
        <end position="876"/>
    </location>
</feature>
<dbReference type="Pfam" id="PF00092">
    <property type="entry name" value="VWA"/>
    <property type="match status" value="2"/>
</dbReference>
<keyword evidence="6" id="KW-0325">Glycoprotein</keyword>
<evidence type="ECO:0000256" key="3">
    <source>
        <dbReference type="ARBA" id="ARBA00022530"/>
    </source>
</evidence>
<feature type="domain" description="Fibronectin type-III" evidence="9">
    <location>
        <begin position="625"/>
        <end position="725"/>
    </location>
</feature>
<dbReference type="PANTHER" id="PTHR24020:SF84">
    <property type="entry name" value="VWFA DOMAIN-CONTAINING PROTEIN"/>
    <property type="match status" value="1"/>
</dbReference>
<evidence type="ECO:0000259" key="9">
    <source>
        <dbReference type="PROSITE" id="PS50853"/>
    </source>
</evidence>
<dbReference type="InterPro" id="IPR013783">
    <property type="entry name" value="Ig-like_fold"/>
</dbReference>
<evidence type="ECO:0000256" key="6">
    <source>
        <dbReference type="ARBA" id="ARBA00023180"/>
    </source>
</evidence>
<feature type="compositionally biased region" description="Low complexity" evidence="7">
    <location>
        <begin position="1214"/>
        <end position="1223"/>
    </location>
</feature>
<dbReference type="CDD" id="cd00063">
    <property type="entry name" value="FN3"/>
    <property type="match status" value="6"/>
</dbReference>
<dbReference type="SMART" id="SM00060">
    <property type="entry name" value="FN3"/>
    <property type="match status" value="6"/>
</dbReference>
<dbReference type="EMBL" id="JARO02000411">
    <property type="protein sequence ID" value="KPP78663.1"/>
    <property type="molecule type" value="Genomic_DNA"/>
</dbReference>
<dbReference type="SMART" id="SM00327">
    <property type="entry name" value="VWA"/>
    <property type="match status" value="1"/>
</dbReference>
<feature type="domain" description="Fibronectin type-III" evidence="9">
    <location>
        <begin position="730"/>
        <end position="818"/>
    </location>
</feature>
<dbReference type="Pfam" id="PF00041">
    <property type="entry name" value="fn3"/>
    <property type="match status" value="6"/>
</dbReference>
<evidence type="ECO:0000256" key="5">
    <source>
        <dbReference type="ARBA" id="ARBA00023119"/>
    </source>
</evidence>
<dbReference type="InterPro" id="IPR036116">
    <property type="entry name" value="FN3_sf"/>
</dbReference>
<feature type="region of interest" description="Disordered" evidence="7">
    <location>
        <begin position="826"/>
        <end position="886"/>
    </location>
</feature>
<keyword evidence="5 10" id="KW-0176">Collagen</keyword>
<sequence>MSCPATGCSSRMRIALTDHSSREEVLGAVRALQYEGGGSRTGKALDFLVDSVFSPAIVRDEAPKVRRRLASSPSQHCGTALIGSAAAPHCPLLVGARCCRAGGNFSAIPLNGAFKRVRKCVRGAEQSELRAIATEPHGEHVLFAERFAELGGLLPKLSRRVCFTASEPPRPAREREPGEEARATRWHVPGAGKIGRTVTPPATLQSPTLVRVHPQHPFSLGLILTASMGAVGPVDLVASEVAHSSLRLSWSPASGDVMGYRLLVTPVSPKGQQLTALQTQTDLKGDVWSTLVSELDPSTEYLLTVYAVYPHLVGDSVSITVETTALPPVANFRVVEEGLFSLRLGWTPLGKLDGYKIFIPRTSRPGLMYEQLLPGDISSHVIEGLEEDKTYTVSIYAVYPQGVSEPVTITGKTLKLVPVEQLLVQNATTDTVQARWTSVTGATGYRLTWSSAEGHVENVNLGETYSFYMIQGLHTGTEYEVTINPIFVDVEGPITRTVVKTLESSAVQMLKASAVSTNSAMISWNSVPGATGYRLAWGPTPEFVGRDRPRQLALNGNTTAHRLKNLVHDTEYVLSLYVLFGSVPGPGITATFRTCEHCLPNPFSHNWVSRSVSAGSLCHKPPLGYVSNFKVTSHTSTSISVQWSPVVGATEYKLTWKSDKAILLFVDSDDSDRIQNRYLDQSILSDRIDDLEPKSIYTISILAMYGNAEGPKVSLSQHTASVTDTELVQMVRQVKVVDIGVNSFKLEWKRAPGVSGYKISWSPFPGGAEETKLIPSGTTTFTITGLQESSPYKIQVSALLGSREGSPVLLTARTCEFPLTNQCEKLRADQSTTPDQVLSATGPPNTPVDTTAPHSPARNKGTSAFKTPVSNATQEPSPKPRPTAIKMPTLTATGVTTLPEMTTTTIRPPGPICGKVKADIVFLVDESWSIGSNNFAKLKDFLFRVVTYFPKIGPQGTQVAVVHYSDEPRVEFHLNDFRDRNSVLKAVRAVHYEGGNTKTGRGISYVLKEIFQEAHGMRQDVAHVLVLITDGRAQDDVQLPSHVARAHGVSILAIGVASADMEELNKIASSTSYKSLFFASTFDDLPSVEREFIASLCGQELQLEYKLRDKSEQLDTPTDYPEALVKPLGPCSSQCTKGQKGEKVSGASCFVHLLFTIKCDTHVDLSAWAPTGPCSVMSCVSFQRPQPSSHDYSPFRLGSKGEKGERGLPGTDGIPGLPGRPGRTGPPGPAGQRVMTVVLHPHALRAPPVFLVKWVHQESLDLRDKEVKE</sequence>
<dbReference type="SUPFAM" id="SSF53300">
    <property type="entry name" value="vWA-like"/>
    <property type="match status" value="2"/>
</dbReference>
<feature type="domain" description="VWFA" evidence="8">
    <location>
        <begin position="919"/>
        <end position="1096"/>
    </location>
</feature>